<dbReference type="Gene3D" id="3.40.640.10">
    <property type="entry name" value="Type I PLP-dependent aspartate aminotransferase-like (Major domain)"/>
    <property type="match status" value="1"/>
</dbReference>
<dbReference type="InterPro" id="IPR051446">
    <property type="entry name" value="HTH_trans_reg/aminotransferase"/>
</dbReference>
<dbReference type="Gene3D" id="1.10.10.10">
    <property type="entry name" value="Winged helix-like DNA-binding domain superfamily/Winged helix DNA-binding domain"/>
    <property type="match status" value="1"/>
</dbReference>
<dbReference type="SUPFAM" id="SSF53383">
    <property type="entry name" value="PLP-dependent transferases"/>
    <property type="match status" value="1"/>
</dbReference>
<dbReference type="SUPFAM" id="SSF46785">
    <property type="entry name" value="Winged helix' DNA-binding domain"/>
    <property type="match status" value="1"/>
</dbReference>
<dbReference type="Pfam" id="PF00392">
    <property type="entry name" value="GntR"/>
    <property type="match status" value="1"/>
</dbReference>
<dbReference type="PROSITE" id="PS50949">
    <property type="entry name" value="HTH_GNTR"/>
    <property type="match status" value="1"/>
</dbReference>
<evidence type="ECO:0000259" key="6">
    <source>
        <dbReference type="PROSITE" id="PS50949"/>
    </source>
</evidence>
<dbReference type="Pfam" id="PF00155">
    <property type="entry name" value="Aminotran_1_2"/>
    <property type="match status" value="1"/>
</dbReference>
<dbReference type="RefSeq" id="WP_105245268.1">
    <property type="nucleotide sequence ID" value="NZ_PSZM01000001.1"/>
</dbReference>
<keyword evidence="4" id="KW-0238">DNA-binding</keyword>
<dbReference type="OrthoDB" id="594134at2"/>
<dbReference type="InterPro" id="IPR036390">
    <property type="entry name" value="WH_DNA-bd_sf"/>
</dbReference>
<proteinExistence type="inferred from homology"/>
<evidence type="ECO:0000256" key="2">
    <source>
        <dbReference type="ARBA" id="ARBA00022898"/>
    </source>
</evidence>
<accession>A0A2S8AG81</accession>
<evidence type="ECO:0000256" key="5">
    <source>
        <dbReference type="ARBA" id="ARBA00023163"/>
    </source>
</evidence>
<keyword evidence="8" id="KW-1185">Reference proteome</keyword>
<protein>
    <submittedName>
        <fullName evidence="7">GntR family transcriptional regulator</fullName>
    </submittedName>
</protein>
<feature type="domain" description="HTH gntR-type" evidence="6">
    <location>
        <begin position="21"/>
        <end position="89"/>
    </location>
</feature>
<dbReference type="EMBL" id="PSZM01000001">
    <property type="protein sequence ID" value="PQL95308.1"/>
    <property type="molecule type" value="Genomic_DNA"/>
</dbReference>
<dbReference type="InterPro" id="IPR000524">
    <property type="entry name" value="Tscrpt_reg_HTH_GntR"/>
</dbReference>
<evidence type="ECO:0000313" key="8">
    <source>
        <dbReference type="Proteomes" id="UP000238042"/>
    </source>
</evidence>
<evidence type="ECO:0000256" key="3">
    <source>
        <dbReference type="ARBA" id="ARBA00023015"/>
    </source>
</evidence>
<reference evidence="7 8" key="1">
    <citation type="submission" date="2018-02" db="EMBL/GenBank/DDBJ databases">
        <title>Genome sequences of Apibacter spp., gut symbionts of Asian honey bees.</title>
        <authorList>
            <person name="Kwong W.K."/>
            <person name="Steele M.I."/>
            <person name="Moran N.A."/>
        </authorList>
    </citation>
    <scope>NUCLEOTIDE SEQUENCE [LARGE SCALE GENOMIC DNA]</scope>
    <source>
        <strain evidence="8">wkB301</strain>
    </source>
</reference>
<organism evidence="7 8">
    <name type="scientific">Apibacter adventoris</name>
    <dbReference type="NCBI Taxonomy" id="1679466"/>
    <lineage>
        <taxon>Bacteria</taxon>
        <taxon>Pseudomonadati</taxon>
        <taxon>Bacteroidota</taxon>
        <taxon>Flavobacteriia</taxon>
        <taxon>Flavobacteriales</taxon>
        <taxon>Weeksellaceae</taxon>
        <taxon>Apibacter</taxon>
    </lineage>
</organism>
<keyword evidence="2" id="KW-0663">Pyridoxal phosphate</keyword>
<dbReference type="GO" id="GO:0003677">
    <property type="term" value="F:DNA binding"/>
    <property type="evidence" value="ECO:0007669"/>
    <property type="project" value="UniProtKB-KW"/>
</dbReference>
<dbReference type="InterPro" id="IPR004839">
    <property type="entry name" value="Aminotransferase_I/II_large"/>
</dbReference>
<dbReference type="SMART" id="SM00345">
    <property type="entry name" value="HTH_GNTR"/>
    <property type="match status" value="1"/>
</dbReference>
<keyword evidence="5" id="KW-0804">Transcription</keyword>
<name>A0A2S8AG81_9FLAO</name>
<comment type="similarity">
    <text evidence="1">In the C-terminal section; belongs to the class-I pyridoxal-phosphate-dependent aminotransferase family.</text>
</comment>
<comment type="caution">
    <text evidence="7">The sequence shown here is derived from an EMBL/GenBank/DDBJ whole genome shotgun (WGS) entry which is preliminary data.</text>
</comment>
<gene>
    <name evidence="7" type="ORF">C4S77_00475</name>
</gene>
<dbReference type="AlphaFoldDB" id="A0A2S8AG81"/>
<dbReference type="InterPro" id="IPR015421">
    <property type="entry name" value="PyrdxlP-dep_Trfase_major"/>
</dbReference>
<dbReference type="Proteomes" id="UP000238042">
    <property type="component" value="Unassembled WGS sequence"/>
</dbReference>
<dbReference type="InterPro" id="IPR036388">
    <property type="entry name" value="WH-like_DNA-bd_sf"/>
</dbReference>
<dbReference type="GO" id="GO:0030170">
    <property type="term" value="F:pyridoxal phosphate binding"/>
    <property type="evidence" value="ECO:0007669"/>
    <property type="project" value="InterPro"/>
</dbReference>
<evidence type="ECO:0000256" key="4">
    <source>
        <dbReference type="ARBA" id="ARBA00023125"/>
    </source>
</evidence>
<dbReference type="PANTHER" id="PTHR46577:SF1">
    <property type="entry name" value="HTH-TYPE TRANSCRIPTIONAL REGULATORY PROTEIN GABR"/>
    <property type="match status" value="1"/>
</dbReference>
<keyword evidence="3" id="KW-0805">Transcription regulation</keyword>
<sequence>MNRPVTIPFSNFIIIDRKSPQSVYLQIVIQIINAIQRGFLFPGTKIPGTRILSKILKVNRNTMIRVYDELEAMGWIEILPNKGTFIVNKPEKKIEKIQTLYKNYSYSYPSKTGFTFKQSQILDNPFEIFSTSICLNDGIPDIRLLNTLQLSQLYSSSLKRKKNQKNLEYPLHKSKDFFKEKLSNFLNLTRGLHISPKNLISTRSMEMSIYITSQLLISPGDKVIVGKLSYFIPNMIFQKSGAHLYTVPVDMEGIDTLEIKKLCEKTKIRMLYITSHHHYPTTVTLSAQRRLELLELSQKYGFIILEDDYDYDFHYGNSQVLPLASSDSKGMVVYIGSFGRSLTSGFRTGFVVAPENLILEIQKFLGILDRQGDIFMEYALGELIEEGEIHRHLKKTSATYKERRDYLAVLLQNHLAEYVNFRLPSGGLAIWTEWESSINLLRLRENCKKKGVFIPKSLLYQTQDISAIRMGFGSFNVEELEEIVRSIKMSLMLE</sequence>
<evidence type="ECO:0000313" key="7">
    <source>
        <dbReference type="EMBL" id="PQL95308.1"/>
    </source>
</evidence>
<dbReference type="PANTHER" id="PTHR46577">
    <property type="entry name" value="HTH-TYPE TRANSCRIPTIONAL REGULATORY PROTEIN GABR"/>
    <property type="match status" value="1"/>
</dbReference>
<dbReference type="CDD" id="cd00609">
    <property type="entry name" value="AAT_like"/>
    <property type="match status" value="1"/>
</dbReference>
<evidence type="ECO:0000256" key="1">
    <source>
        <dbReference type="ARBA" id="ARBA00005384"/>
    </source>
</evidence>
<dbReference type="InterPro" id="IPR015424">
    <property type="entry name" value="PyrdxlP-dep_Trfase"/>
</dbReference>
<dbReference type="CDD" id="cd07377">
    <property type="entry name" value="WHTH_GntR"/>
    <property type="match status" value="1"/>
</dbReference>
<dbReference type="GO" id="GO:0003700">
    <property type="term" value="F:DNA-binding transcription factor activity"/>
    <property type="evidence" value="ECO:0007669"/>
    <property type="project" value="InterPro"/>
</dbReference>